<proteinExistence type="inferred from homology"/>
<evidence type="ECO:0000313" key="9">
    <source>
        <dbReference type="Proteomes" id="UP000807306"/>
    </source>
</evidence>
<comment type="caution">
    <text evidence="8">The sequence shown here is derived from an EMBL/GenBank/DDBJ whole genome shotgun (WGS) entry which is preliminary data.</text>
</comment>
<feature type="transmembrane region" description="Helical" evidence="6">
    <location>
        <begin position="23"/>
        <end position="42"/>
    </location>
</feature>
<dbReference type="PANTHER" id="PTHR10556">
    <property type="entry name" value="3-OXO-5-ALPHA-STEROID 4-DEHYDROGENASE"/>
    <property type="match status" value="1"/>
</dbReference>
<evidence type="ECO:0000256" key="6">
    <source>
        <dbReference type="SAM" id="Phobius"/>
    </source>
</evidence>
<dbReference type="InterPro" id="IPR039357">
    <property type="entry name" value="SRD5A/TECR"/>
</dbReference>
<gene>
    <name evidence="8" type="ORF">CPB83DRAFT_871961</name>
</gene>
<feature type="transmembrane region" description="Helical" evidence="6">
    <location>
        <begin position="99"/>
        <end position="117"/>
    </location>
</feature>
<protein>
    <submittedName>
        <fullName evidence="8">3-oxo-5-alpha-steroid 4-dehydrogenase-domain-containing protein</fullName>
    </submittedName>
</protein>
<dbReference type="OrthoDB" id="5788137at2759"/>
<keyword evidence="4 6" id="KW-1133">Transmembrane helix</keyword>
<evidence type="ECO:0000256" key="5">
    <source>
        <dbReference type="ARBA" id="ARBA00023136"/>
    </source>
</evidence>
<organism evidence="8 9">
    <name type="scientific">Crepidotus variabilis</name>
    <dbReference type="NCBI Taxonomy" id="179855"/>
    <lineage>
        <taxon>Eukaryota</taxon>
        <taxon>Fungi</taxon>
        <taxon>Dikarya</taxon>
        <taxon>Basidiomycota</taxon>
        <taxon>Agaricomycotina</taxon>
        <taxon>Agaricomycetes</taxon>
        <taxon>Agaricomycetidae</taxon>
        <taxon>Agaricales</taxon>
        <taxon>Agaricineae</taxon>
        <taxon>Crepidotaceae</taxon>
        <taxon>Crepidotus</taxon>
    </lineage>
</organism>
<dbReference type="PROSITE" id="PS50244">
    <property type="entry name" value="S5A_REDUCTASE"/>
    <property type="match status" value="1"/>
</dbReference>
<evidence type="ECO:0000256" key="1">
    <source>
        <dbReference type="ARBA" id="ARBA00004141"/>
    </source>
</evidence>
<dbReference type="Gene3D" id="1.20.120.1630">
    <property type="match status" value="1"/>
</dbReference>
<reference evidence="8" key="1">
    <citation type="submission" date="2020-11" db="EMBL/GenBank/DDBJ databases">
        <authorList>
            <consortium name="DOE Joint Genome Institute"/>
            <person name="Ahrendt S."/>
            <person name="Riley R."/>
            <person name="Andreopoulos W."/>
            <person name="Labutti K."/>
            <person name="Pangilinan J."/>
            <person name="Ruiz-Duenas F.J."/>
            <person name="Barrasa J.M."/>
            <person name="Sanchez-Garcia M."/>
            <person name="Camarero S."/>
            <person name="Miyauchi S."/>
            <person name="Serrano A."/>
            <person name="Linde D."/>
            <person name="Babiker R."/>
            <person name="Drula E."/>
            <person name="Ayuso-Fernandez I."/>
            <person name="Pacheco R."/>
            <person name="Padilla G."/>
            <person name="Ferreira P."/>
            <person name="Barriuso J."/>
            <person name="Kellner H."/>
            <person name="Castanera R."/>
            <person name="Alfaro M."/>
            <person name="Ramirez L."/>
            <person name="Pisabarro A.G."/>
            <person name="Kuo A."/>
            <person name="Tritt A."/>
            <person name="Lipzen A."/>
            <person name="He G."/>
            <person name="Yan M."/>
            <person name="Ng V."/>
            <person name="Cullen D."/>
            <person name="Martin F."/>
            <person name="Rosso M.-N."/>
            <person name="Henrissat B."/>
            <person name="Hibbett D."/>
            <person name="Martinez A.T."/>
            <person name="Grigoriev I.V."/>
        </authorList>
    </citation>
    <scope>NUCLEOTIDE SEQUENCE</scope>
    <source>
        <strain evidence="8">CBS 506.95</strain>
    </source>
</reference>
<evidence type="ECO:0000256" key="3">
    <source>
        <dbReference type="ARBA" id="ARBA00022692"/>
    </source>
</evidence>
<dbReference type="Pfam" id="PF02544">
    <property type="entry name" value="Steroid_dh"/>
    <property type="match status" value="2"/>
</dbReference>
<evidence type="ECO:0000313" key="8">
    <source>
        <dbReference type="EMBL" id="KAF9522596.1"/>
    </source>
</evidence>
<feature type="domain" description="3-oxo-5-alpha-steroid 4-dehydrogenase C-terminal" evidence="7">
    <location>
        <begin position="128"/>
        <end position="243"/>
    </location>
</feature>
<evidence type="ECO:0000256" key="2">
    <source>
        <dbReference type="ARBA" id="ARBA00007742"/>
    </source>
</evidence>
<keyword evidence="9" id="KW-1185">Reference proteome</keyword>
<keyword evidence="3 6" id="KW-0812">Transmembrane</keyword>
<dbReference type="InterPro" id="IPR001104">
    <property type="entry name" value="3-oxo-5_a-steroid_4-DH_C"/>
</dbReference>
<feature type="transmembrane region" description="Helical" evidence="6">
    <location>
        <begin position="129"/>
        <end position="153"/>
    </location>
</feature>
<evidence type="ECO:0000256" key="4">
    <source>
        <dbReference type="ARBA" id="ARBA00022989"/>
    </source>
</evidence>
<dbReference type="EMBL" id="MU157940">
    <property type="protein sequence ID" value="KAF9522596.1"/>
    <property type="molecule type" value="Genomic_DNA"/>
</dbReference>
<dbReference type="GO" id="GO:0006629">
    <property type="term" value="P:lipid metabolic process"/>
    <property type="evidence" value="ECO:0007669"/>
    <property type="project" value="InterPro"/>
</dbReference>
<dbReference type="GO" id="GO:0016020">
    <property type="term" value="C:membrane"/>
    <property type="evidence" value="ECO:0007669"/>
    <property type="project" value="UniProtKB-SubCell"/>
</dbReference>
<evidence type="ECO:0000259" key="7">
    <source>
        <dbReference type="Pfam" id="PF02544"/>
    </source>
</evidence>
<keyword evidence="5 6" id="KW-0472">Membrane</keyword>
<sequence>MRHPTLSYSTGNSLYVYNEARKWFPIIFSIANPIMFLFNAPFGRFTLKNQSSIFLVDGRIAWTIMELPSPCFFLYNFFTAPLAVAAPPVPFTLASLTKPYNILALCFVMHYVNRAIVSPLRTPSRSKSHIIVPFAAIIFNTLNGSLMGAYLSSPFARIYLSETRPAFFVGLGMYVLGLAGNIYHDEILFNLRRKANTKGKANENDAKAGEHYAIPQGGLYALISYPNYFTEWIEWWGFAMAAAPPPFYLSTLTVSSLLKVVNPMTLFSILTTPAHRWAPTFSPPWVFLFVEVAVMFPRAIRGHQWYHNKFPDSYPKERKAVIPFIV</sequence>
<name>A0A9P6E4V5_9AGAR</name>
<feature type="transmembrane region" description="Helical" evidence="6">
    <location>
        <begin position="165"/>
        <end position="184"/>
    </location>
</feature>
<comment type="subcellular location">
    <subcellularLocation>
        <location evidence="1">Membrane</location>
        <topology evidence="1">Multi-pass membrane protein</topology>
    </subcellularLocation>
</comment>
<feature type="domain" description="3-oxo-5-alpha-steroid 4-dehydrogenase C-terminal" evidence="7">
    <location>
        <begin position="283"/>
        <end position="325"/>
    </location>
</feature>
<dbReference type="AlphaFoldDB" id="A0A9P6E4V5"/>
<dbReference type="GO" id="GO:0016627">
    <property type="term" value="F:oxidoreductase activity, acting on the CH-CH group of donors"/>
    <property type="evidence" value="ECO:0007669"/>
    <property type="project" value="InterPro"/>
</dbReference>
<accession>A0A9P6E4V5</accession>
<dbReference type="Proteomes" id="UP000807306">
    <property type="component" value="Unassembled WGS sequence"/>
</dbReference>
<comment type="similarity">
    <text evidence="2">Belongs to the steroid 5-alpha reductase family.</text>
</comment>
<feature type="transmembrane region" description="Helical" evidence="6">
    <location>
        <begin position="72"/>
        <end position="93"/>
    </location>
</feature>
<dbReference type="PANTHER" id="PTHR10556:SF43">
    <property type="entry name" value="STEROID 5-ALPHA-REDUCTASE DET2"/>
    <property type="match status" value="1"/>
</dbReference>